<feature type="non-terminal residue" evidence="2">
    <location>
        <position position="61"/>
    </location>
</feature>
<evidence type="ECO:0000313" key="3">
    <source>
        <dbReference type="Proteomes" id="UP000055024"/>
    </source>
</evidence>
<organism evidence="2 3">
    <name type="scientific">Trichinella zimbabwensis</name>
    <dbReference type="NCBI Taxonomy" id="268475"/>
    <lineage>
        <taxon>Eukaryota</taxon>
        <taxon>Metazoa</taxon>
        <taxon>Ecdysozoa</taxon>
        <taxon>Nematoda</taxon>
        <taxon>Enoplea</taxon>
        <taxon>Dorylaimia</taxon>
        <taxon>Trichinellida</taxon>
        <taxon>Trichinellidae</taxon>
        <taxon>Trichinella</taxon>
    </lineage>
</organism>
<gene>
    <name evidence="2" type="ORF">T11_2064</name>
</gene>
<proteinExistence type="predicted"/>
<keyword evidence="1" id="KW-0472">Membrane</keyword>
<keyword evidence="3" id="KW-1185">Reference proteome</keyword>
<sequence length="61" mass="7267">LFPFLSFSNFRRVLSFLGFQGFDDFILFFFIFGSRGLFTVLEGFLRILSFKRYCFKLFGVP</sequence>
<feature type="non-terminal residue" evidence="2">
    <location>
        <position position="1"/>
    </location>
</feature>
<name>A0A0V1GET6_9BILA</name>
<reference evidence="2 3" key="1">
    <citation type="submission" date="2015-01" db="EMBL/GenBank/DDBJ databases">
        <title>Evolution of Trichinella species and genotypes.</title>
        <authorList>
            <person name="Korhonen P.K."/>
            <person name="Edoardo P."/>
            <person name="Giuseppe L.R."/>
            <person name="Gasser R.B."/>
        </authorList>
    </citation>
    <scope>NUCLEOTIDE SEQUENCE [LARGE SCALE GENOMIC DNA]</scope>
    <source>
        <strain evidence="2">ISS1029</strain>
    </source>
</reference>
<dbReference type="EMBL" id="JYDP01002592">
    <property type="protein sequence ID" value="KRY96725.1"/>
    <property type="molecule type" value="Genomic_DNA"/>
</dbReference>
<keyword evidence="1" id="KW-1133">Transmembrane helix</keyword>
<evidence type="ECO:0000256" key="1">
    <source>
        <dbReference type="SAM" id="Phobius"/>
    </source>
</evidence>
<accession>A0A0V1GET6</accession>
<keyword evidence="1" id="KW-0812">Transmembrane</keyword>
<feature type="transmembrane region" description="Helical" evidence="1">
    <location>
        <begin position="25"/>
        <end position="48"/>
    </location>
</feature>
<evidence type="ECO:0000313" key="2">
    <source>
        <dbReference type="EMBL" id="KRY96725.1"/>
    </source>
</evidence>
<dbReference type="Proteomes" id="UP000055024">
    <property type="component" value="Unassembled WGS sequence"/>
</dbReference>
<protein>
    <submittedName>
        <fullName evidence="2">Uncharacterized protein</fullName>
    </submittedName>
</protein>
<dbReference type="AlphaFoldDB" id="A0A0V1GET6"/>
<comment type="caution">
    <text evidence="2">The sequence shown here is derived from an EMBL/GenBank/DDBJ whole genome shotgun (WGS) entry which is preliminary data.</text>
</comment>